<feature type="domain" description="SnoaL-like" evidence="1">
    <location>
        <begin position="12"/>
        <end position="103"/>
    </location>
</feature>
<organism evidence="2 3">
    <name type="scientific">Mucilaginibacter lutimaris</name>
    <dbReference type="NCBI Taxonomy" id="931629"/>
    <lineage>
        <taxon>Bacteria</taxon>
        <taxon>Pseudomonadati</taxon>
        <taxon>Bacteroidota</taxon>
        <taxon>Sphingobacteriia</taxon>
        <taxon>Sphingobacteriales</taxon>
        <taxon>Sphingobacteriaceae</taxon>
        <taxon>Mucilaginibacter</taxon>
    </lineage>
</organism>
<accession>A0ABW2ZE93</accession>
<gene>
    <name evidence="2" type="ORF">ACFQZI_06340</name>
</gene>
<dbReference type="RefSeq" id="WP_377139919.1">
    <property type="nucleotide sequence ID" value="NZ_JBHTIA010000003.1"/>
</dbReference>
<comment type="caution">
    <text evidence="2">The sequence shown here is derived from an EMBL/GenBank/DDBJ whole genome shotgun (WGS) entry which is preliminary data.</text>
</comment>
<dbReference type="EMBL" id="JBHTIA010000003">
    <property type="protein sequence ID" value="MFD0764463.1"/>
    <property type="molecule type" value="Genomic_DNA"/>
</dbReference>
<evidence type="ECO:0000313" key="2">
    <source>
        <dbReference type="EMBL" id="MFD0764463.1"/>
    </source>
</evidence>
<dbReference type="Pfam" id="PF12680">
    <property type="entry name" value="SnoaL_2"/>
    <property type="match status" value="1"/>
</dbReference>
<reference evidence="3" key="1">
    <citation type="journal article" date="2019" name="Int. J. Syst. Evol. Microbiol.">
        <title>The Global Catalogue of Microorganisms (GCM) 10K type strain sequencing project: providing services to taxonomists for standard genome sequencing and annotation.</title>
        <authorList>
            <consortium name="The Broad Institute Genomics Platform"/>
            <consortium name="The Broad Institute Genome Sequencing Center for Infectious Disease"/>
            <person name="Wu L."/>
            <person name="Ma J."/>
        </authorList>
    </citation>
    <scope>NUCLEOTIDE SEQUENCE [LARGE SCALE GENOMIC DNA]</scope>
    <source>
        <strain evidence="3">CCUG 60742</strain>
    </source>
</reference>
<dbReference type="InterPro" id="IPR032710">
    <property type="entry name" value="NTF2-like_dom_sf"/>
</dbReference>
<proteinExistence type="predicted"/>
<name>A0ABW2ZE93_9SPHI</name>
<keyword evidence="3" id="KW-1185">Reference proteome</keyword>
<sequence>MSNQDIFLMANNALAEGNYDEFITYCTDDVKWENVGKSTFNGKVELLRYISSAYEGITFTTENSVKENDIIIELGQLVIENNGKPIKSHYCDVWKFKQGWISEVRSFVI</sequence>
<evidence type="ECO:0000259" key="1">
    <source>
        <dbReference type="Pfam" id="PF12680"/>
    </source>
</evidence>
<dbReference type="Gene3D" id="3.10.450.50">
    <property type="match status" value="1"/>
</dbReference>
<evidence type="ECO:0000313" key="3">
    <source>
        <dbReference type="Proteomes" id="UP001597073"/>
    </source>
</evidence>
<protein>
    <submittedName>
        <fullName evidence="2">Nuclear transport factor 2 family protein</fullName>
    </submittedName>
</protein>
<dbReference type="InterPro" id="IPR037401">
    <property type="entry name" value="SnoaL-like"/>
</dbReference>
<dbReference type="SUPFAM" id="SSF54427">
    <property type="entry name" value="NTF2-like"/>
    <property type="match status" value="1"/>
</dbReference>
<dbReference type="Proteomes" id="UP001597073">
    <property type="component" value="Unassembled WGS sequence"/>
</dbReference>